<dbReference type="AlphaFoldDB" id="A0A1Y2G3A8"/>
<keyword evidence="3" id="KW-1185">Reference proteome</keyword>
<reference evidence="2 3" key="1">
    <citation type="submission" date="2016-07" db="EMBL/GenBank/DDBJ databases">
        <title>Pervasive Adenine N6-methylation of Active Genes in Fungi.</title>
        <authorList>
            <consortium name="DOE Joint Genome Institute"/>
            <person name="Mondo S.J."/>
            <person name="Dannebaum R.O."/>
            <person name="Kuo R.C."/>
            <person name="Labutti K."/>
            <person name="Haridas S."/>
            <person name="Kuo A."/>
            <person name="Salamov A."/>
            <person name="Ahrendt S.R."/>
            <person name="Lipzen A."/>
            <person name="Sullivan W."/>
            <person name="Andreopoulos W.B."/>
            <person name="Clum A."/>
            <person name="Lindquist E."/>
            <person name="Daum C."/>
            <person name="Ramamoorthy G.K."/>
            <person name="Gryganskyi A."/>
            <person name="Culley D."/>
            <person name="Magnuson J.K."/>
            <person name="James T.Y."/>
            <person name="O'Malley M.A."/>
            <person name="Stajich J.E."/>
            <person name="Spatafora J.W."/>
            <person name="Visel A."/>
            <person name="Grigoriev I.V."/>
        </authorList>
    </citation>
    <scope>NUCLEOTIDE SEQUENCE [LARGE SCALE GENOMIC DNA]</scope>
    <source>
        <strain evidence="2 3">62-1032</strain>
    </source>
</reference>
<evidence type="ECO:0000313" key="2">
    <source>
        <dbReference type="EMBL" id="ORY92422.1"/>
    </source>
</evidence>
<dbReference type="Proteomes" id="UP000193467">
    <property type="component" value="Unassembled WGS sequence"/>
</dbReference>
<evidence type="ECO:0000256" key="1">
    <source>
        <dbReference type="SAM" id="MobiDB-lite"/>
    </source>
</evidence>
<dbReference type="SUPFAM" id="SSF52047">
    <property type="entry name" value="RNI-like"/>
    <property type="match status" value="1"/>
</dbReference>
<evidence type="ECO:0008006" key="4">
    <source>
        <dbReference type="Google" id="ProtNLM"/>
    </source>
</evidence>
<dbReference type="Gene3D" id="3.80.10.10">
    <property type="entry name" value="Ribonuclease Inhibitor"/>
    <property type="match status" value="1"/>
</dbReference>
<dbReference type="InterPro" id="IPR032675">
    <property type="entry name" value="LRR_dom_sf"/>
</dbReference>
<organism evidence="2 3">
    <name type="scientific">Leucosporidium creatinivorum</name>
    <dbReference type="NCBI Taxonomy" id="106004"/>
    <lineage>
        <taxon>Eukaryota</taxon>
        <taxon>Fungi</taxon>
        <taxon>Dikarya</taxon>
        <taxon>Basidiomycota</taxon>
        <taxon>Pucciniomycotina</taxon>
        <taxon>Microbotryomycetes</taxon>
        <taxon>Leucosporidiales</taxon>
        <taxon>Leucosporidium</taxon>
    </lineage>
</organism>
<dbReference type="EMBL" id="MCGR01000001">
    <property type="protein sequence ID" value="ORY92422.1"/>
    <property type="molecule type" value="Genomic_DNA"/>
</dbReference>
<evidence type="ECO:0000313" key="3">
    <source>
        <dbReference type="Proteomes" id="UP000193467"/>
    </source>
</evidence>
<proteinExistence type="predicted"/>
<feature type="region of interest" description="Disordered" evidence="1">
    <location>
        <begin position="1"/>
        <end position="28"/>
    </location>
</feature>
<comment type="caution">
    <text evidence="2">The sequence shown here is derived from an EMBL/GenBank/DDBJ whole genome shotgun (WGS) entry which is preliminary data.</text>
</comment>
<accession>A0A1Y2G3A8</accession>
<sequence>MEDSELLPRDEMDSFDASPPQDSAPPELDVKPFPLLRLPEEILFIIGQHLLLKDDVNLEDIRSLRCTAKPLASVLRPLAWSNHRFAPDSSTLKASTKQLLSDAQLQSYVRHAEWRLPAMIPVATLPLLKNLRSVVVKSFAAPALPLNRRIQTAAPAPSRPIPVLPFGVTHALRSMPQLRRLAIDGASSLADETFSFAEHLPSLRHLDLFAWSQPILGGQNIRILHAHSLLPYRALVGTVETLVLDRFWNEDVENLRLAIEDSDDRCVLRDLVLSPCEPQSPNNIINILQIFNSSTTLQTLALSVEDSLRLEEADLLALESIQLPALRELRLESWSYSIARSQNEDDPFLLVEALLHSFPSLRSLTIEGDWSSTVQVSQLLNSGGSVGDAEDDLYFFLSCIRKTRVETVFFIPHAGVSTMATFDLERTMHIF</sequence>
<protein>
    <recommendedName>
        <fullName evidence="4">F-box domain-containing protein</fullName>
    </recommendedName>
</protein>
<gene>
    <name evidence="2" type="ORF">BCR35DRAFT_348819</name>
</gene>
<dbReference type="InParanoid" id="A0A1Y2G3A8"/>
<feature type="compositionally biased region" description="Basic and acidic residues" evidence="1">
    <location>
        <begin position="1"/>
        <end position="12"/>
    </location>
</feature>
<name>A0A1Y2G3A8_9BASI</name>